<keyword evidence="5" id="KW-1185">Reference proteome</keyword>
<accession>A0A8H5BZ72</accession>
<evidence type="ECO:0000313" key="5">
    <source>
        <dbReference type="Proteomes" id="UP000541558"/>
    </source>
</evidence>
<keyword evidence="1" id="KW-0862">Zinc</keyword>
<dbReference type="PROSITE" id="PS50157">
    <property type="entry name" value="ZINC_FINGER_C2H2_2"/>
    <property type="match status" value="1"/>
</dbReference>
<dbReference type="PROSITE" id="PS00028">
    <property type="entry name" value="ZINC_FINGER_C2H2_1"/>
    <property type="match status" value="1"/>
</dbReference>
<proteinExistence type="predicted"/>
<dbReference type="AlphaFoldDB" id="A0A8H5BZ72"/>
<name>A0A8H5BZ72_9AGAR</name>
<feature type="compositionally biased region" description="Low complexity" evidence="2">
    <location>
        <begin position="60"/>
        <end position="83"/>
    </location>
</feature>
<dbReference type="Proteomes" id="UP000541558">
    <property type="component" value="Unassembled WGS sequence"/>
</dbReference>
<organism evidence="4 5">
    <name type="scientific">Ephemerocybe angulata</name>
    <dbReference type="NCBI Taxonomy" id="980116"/>
    <lineage>
        <taxon>Eukaryota</taxon>
        <taxon>Fungi</taxon>
        <taxon>Dikarya</taxon>
        <taxon>Basidiomycota</taxon>
        <taxon>Agaricomycotina</taxon>
        <taxon>Agaricomycetes</taxon>
        <taxon>Agaricomycetidae</taxon>
        <taxon>Agaricales</taxon>
        <taxon>Agaricineae</taxon>
        <taxon>Psathyrellaceae</taxon>
        <taxon>Ephemerocybe</taxon>
    </lineage>
</organism>
<comment type="caution">
    <text evidence="4">The sequence shown here is derived from an EMBL/GenBank/DDBJ whole genome shotgun (WGS) entry which is preliminary data.</text>
</comment>
<protein>
    <recommendedName>
        <fullName evidence="3">C2H2-type domain-containing protein</fullName>
    </recommendedName>
</protein>
<gene>
    <name evidence="4" type="ORF">D9611_007995</name>
</gene>
<keyword evidence="1" id="KW-0479">Metal-binding</keyword>
<feature type="compositionally biased region" description="Acidic residues" evidence="2">
    <location>
        <begin position="49"/>
        <end position="59"/>
    </location>
</feature>
<dbReference type="GO" id="GO:0008270">
    <property type="term" value="F:zinc ion binding"/>
    <property type="evidence" value="ECO:0007669"/>
    <property type="project" value="UniProtKB-KW"/>
</dbReference>
<dbReference type="EMBL" id="JAACJK010000111">
    <property type="protein sequence ID" value="KAF5332270.1"/>
    <property type="molecule type" value="Genomic_DNA"/>
</dbReference>
<dbReference type="InterPro" id="IPR013087">
    <property type="entry name" value="Znf_C2H2_type"/>
</dbReference>
<dbReference type="Gene3D" id="3.30.160.60">
    <property type="entry name" value="Classic Zinc Finger"/>
    <property type="match status" value="1"/>
</dbReference>
<feature type="domain" description="C2H2-type" evidence="3">
    <location>
        <begin position="132"/>
        <end position="162"/>
    </location>
</feature>
<feature type="region of interest" description="Disordered" evidence="2">
    <location>
        <begin position="1"/>
        <end position="89"/>
    </location>
</feature>
<evidence type="ECO:0000313" key="4">
    <source>
        <dbReference type="EMBL" id="KAF5332270.1"/>
    </source>
</evidence>
<evidence type="ECO:0000256" key="2">
    <source>
        <dbReference type="SAM" id="MobiDB-lite"/>
    </source>
</evidence>
<keyword evidence="1" id="KW-0863">Zinc-finger</keyword>
<dbReference type="OrthoDB" id="10355076at2759"/>
<reference evidence="4 5" key="1">
    <citation type="journal article" date="2020" name="ISME J.">
        <title>Uncovering the hidden diversity of litter-decomposition mechanisms in mushroom-forming fungi.</title>
        <authorList>
            <person name="Floudas D."/>
            <person name="Bentzer J."/>
            <person name="Ahren D."/>
            <person name="Johansson T."/>
            <person name="Persson P."/>
            <person name="Tunlid A."/>
        </authorList>
    </citation>
    <scope>NUCLEOTIDE SEQUENCE [LARGE SCALE GENOMIC DNA]</scope>
    <source>
        <strain evidence="4 5">CBS 175.51</strain>
    </source>
</reference>
<sequence>MAQPAPHLSSRDEEPSSSAPVGAQPSVPVNGEDTIPERVKVCPVVIDLTLDDDDDDDDTLTAISSESSPTTTFPSSSSPQTIPGPLLPPQCPRRVQVYSPSTVPGWLRDGNKRSGSRQANTWGAHALVATPFVCKERECAKGFKTEESLKEHGRIAHWFDKKIGCPFLWRGCKKTFLTERGKVLHVKKCH</sequence>
<evidence type="ECO:0000256" key="1">
    <source>
        <dbReference type="PROSITE-ProRule" id="PRU00042"/>
    </source>
</evidence>
<evidence type="ECO:0000259" key="3">
    <source>
        <dbReference type="PROSITE" id="PS50157"/>
    </source>
</evidence>